<dbReference type="Gene3D" id="3.40.50.1970">
    <property type="match status" value="1"/>
</dbReference>
<dbReference type="Pfam" id="PF00465">
    <property type="entry name" value="Fe-ADH"/>
    <property type="match status" value="1"/>
</dbReference>
<dbReference type="GO" id="GO:0046872">
    <property type="term" value="F:metal ion binding"/>
    <property type="evidence" value="ECO:0007669"/>
    <property type="project" value="UniProtKB-KW"/>
</dbReference>
<feature type="binding site" evidence="3">
    <location>
        <position position="254"/>
    </location>
    <ligand>
        <name>glycerol</name>
        <dbReference type="ChEBI" id="CHEBI:17754"/>
    </ligand>
</feature>
<organism evidence="6 7">
    <name type="scientific">Pantoea brenneri</name>
    <dbReference type="NCBI Taxonomy" id="472694"/>
    <lineage>
        <taxon>Bacteria</taxon>
        <taxon>Pseudomonadati</taxon>
        <taxon>Pseudomonadota</taxon>
        <taxon>Gammaproteobacteria</taxon>
        <taxon>Enterobacterales</taxon>
        <taxon>Erwiniaceae</taxon>
        <taxon>Pantoea</taxon>
    </lineage>
</organism>
<dbReference type="PANTHER" id="PTHR43616:SF3">
    <property type="entry name" value="HYDROXYCARBOXYLATE DEHYDROGENASE A"/>
    <property type="match status" value="1"/>
</dbReference>
<feature type="binding site" evidence="4">
    <location>
        <begin position="93"/>
        <end position="97"/>
    </location>
    <ligand>
        <name>NAD(+)</name>
        <dbReference type="ChEBI" id="CHEBI:57540"/>
    </ligand>
</feature>
<evidence type="ECO:0000313" key="7">
    <source>
        <dbReference type="Proteomes" id="UP000566985"/>
    </source>
</evidence>
<reference evidence="6 7" key="1">
    <citation type="submission" date="2020-05" db="EMBL/GenBank/DDBJ databases">
        <title>Whole Genome Sequences of Enterobacteriales Associated with the International Space Station.</title>
        <authorList>
            <person name="Bharadwaj A."/>
            <person name="Daudu R."/>
            <person name="Singh N."/>
            <person name="Wood J."/>
            <person name="Debieu M."/>
            <person name="Mason C."/>
            <person name="Wang C."/>
            <person name="Venkateswaran K."/>
        </authorList>
    </citation>
    <scope>NUCLEOTIDE SEQUENCE [LARGE SCALE GENOMIC DNA]</scope>
    <source>
        <strain evidence="6 7">IF5SW-B1</strain>
    </source>
</reference>
<evidence type="ECO:0000259" key="5">
    <source>
        <dbReference type="Pfam" id="PF00465"/>
    </source>
</evidence>
<keyword evidence="4" id="KW-0520">NAD</keyword>
<dbReference type="SUPFAM" id="SSF56796">
    <property type="entry name" value="Dehydroquinate synthase-like"/>
    <property type="match status" value="1"/>
</dbReference>
<evidence type="ECO:0000256" key="2">
    <source>
        <dbReference type="ARBA" id="ARBA00023002"/>
    </source>
</evidence>
<dbReference type="Proteomes" id="UP000566985">
    <property type="component" value="Unassembled WGS sequence"/>
</dbReference>
<sequence length="356" mass="38808">MLAIKSPRAYAHEAGLRARAGEFIKPYATHIRIFTSPHAWQAVNPELSQSLEASGISWQLEYLPGECTEQAIAHLKHNTEQQGAELLLAIGGGRVLDTAKAAASQLPAVTLVNFATLAATCAAWSPLAIIYSDRGEHLRSQPLGKMPELVLVDSEVIARSDVRYLKAGIVDALAKYYEFQPYQRHNPDDLALDLKVMTARRALETFQQWGDAAVAANQQQQVTPALVRVIDASIVLAGLANSVRDVLPTPGVAHAIHNQLTHQPELHHWLHGEKVGYSLLVQSLIEHHGEPDAGLLALLRQYAMPLTLPALSGDRAARLHTLAQQIKFPQASAERLPFTLTAATLEQALLATDHLV</sequence>
<evidence type="ECO:0000313" key="6">
    <source>
        <dbReference type="EMBL" id="NUY95627.1"/>
    </source>
</evidence>
<keyword evidence="1 3" id="KW-0479">Metal-binding</keyword>
<dbReference type="PIRSF" id="PIRSF000112">
    <property type="entry name" value="Glycerol_dehydrogenase"/>
    <property type="match status" value="1"/>
</dbReference>
<evidence type="ECO:0000256" key="1">
    <source>
        <dbReference type="ARBA" id="ARBA00022723"/>
    </source>
</evidence>
<feature type="binding site" evidence="3">
    <location>
        <position position="171"/>
    </location>
    <ligand>
        <name>glycerol</name>
        <dbReference type="ChEBI" id="CHEBI:17754"/>
    </ligand>
</feature>
<dbReference type="InterPro" id="IPR016205">
    <property type="entry name" value="Glycerol_DH"/>
</dbReference>
<dbReference type="RefSeq" id="WP_069727990.1">
    <property type="nucleotide sequence ID" value="NZ_JABWPE010000002.1"/>
</dbReference>
<dbReference type="EMBL" id="JABWPM010000002">
    <property type="protein sequence ID" value="NUY95627.1"/>
    <property type="molecule type" value="Genomic_DNA"/>
</dbReference>
<dbReference type="AlphaFoldDB" id="A0A7Y6TR03"/>
<name>A0A7Y6TR03_9GAMM</name>
<protein>
    <submittedName>
        <fullName evidence="6">Iron-containing alcohol dehydrogenase family protein</fullName>
    </submittedName>
</protein>
<dbReference type="GeneID" id="57344144"/>
<feature type="binding site" evidence="3">
    <location>
        <position position="271"/>
    </location>
    <ligand>
        <name>glycerol</name>
        <dbReference type="ChEBI" id="CHEBI:17754"/>
    </ligand>
</feature>
<evidence type="ECO:0000256" key="3">
    <source>
        <dbReference type="PIRSR" id="PIRSR000112-1"/>
    </source>
</evidence>
<feature type="binding site" evidence="4">
    <location>
        <position position="131"/>
    </location>
    <ligand>
        <name>NAD(+)</name>
        <dbReference type="ChEBI" id="CHEBI:57540"/>
    </ligand>
</feature>
<evidence type="ECO:0000256" key="4">
    <source>
        <dbReference type="PIRSR" id="PIRSR000112-3"/>
    </source>
</evidence>
<dbReference type="GO" id="GO:0016614">
    <property type="term" value="F:oxidoreductase activity, acting on CH-OH group of donors"/>
    <property type="evidence" value="ECO:0007669"/>
    <property type="project" value="InterPro"/>
</dbReference>
<dbReference type="InterPro" id="IPR001670">
    <property type="entry name" value="ADH_Fe/GldA"/>
</dbReference>
<accession>A0A7Y6TR03</accession>
<dbReference type="PANTHER" id="PTHR43616">
    <property type="entry name" value="GLYCEROL DEHYDROGENASE"/>
    <property type="match status" value="1"/>
</dbReference>
<keyword evidence="3" id="KW-0862">Zinc</keyword>
<comment type="caution">
    <text evidence="6">The sequence shown here is derived from an EMBL/GenBank/DDBJ whole genome shotgun (WGS) entry which is preliminary data.</text>
</comment>
<feature type="binding site" evidence="4">
    <location>
        <position position="125"/>
    </location>
    <ligand>
        <name>NAD(+)</name>
        <dbReference type="ChEBI" id="CHEBI:57540"/>
    </ligand>
</feature>
<dbReference type="CDD" id="cd08550">
    <property type="entry name" value="GlyDH-like"/>
    <property type="match status" value="1"/>
</dbReference>
<feature type="binding site" evidence="4">
    <location>
        <position position="127"/>
    </location>
    <ligand>
        <name>NAD(+)</name>
        <dbReference type="ChEBI" id="CHEBI:57540"/>
    </ligand>
</feature>
<dbReference type="Gene3D" id="1.20.1090.10">
    <property type="entry name" value="Dehydroquinate synthase-like - alpha domain"/>
    <property type="match status" value="1"/>
</dbReference>
<comment type="cofactor">
    <cofactor evidence="3">
        <name>Zn(2+)</name>
        <dbReference type="ChEBI" id="CHEBI:29105"/>
    </cofactor>
    <text evidence="3">Binds 1 zinc ion per subunit.</text>
</comment>
<keyword evidence="2" id="KW-0560">Oxidoreductase</keyword>
<feature type="domain" description="Alcohol dehydrogenase iron-type/glycerol dehydrogenase GldA" evidence="5">
    <location>
        <begin position="7"/>
        <end position="153"/>
    </location>
</feature>
<gene>
    <name evidence="6" type="ORF">HU668_04035</name>
</gene>
<proteinExistence type="predicted"/>